<dbReference type="EMBL" id="KV749092">
    <property type="protein sequence ID" value="OCL11236.1"/>
    <property type="molecule type" value="Genomic_DNA"/>
</dbReference>
<gene>
    <name evidence="1" type="ORF">AOQ84DRAFT_374183</name>
</gene>
<dbReference type="AlphaFoldDB" id="A0A8E2F629"/>
<dbReference type="Proteomes" id="UP000250140">
    <property type="component" value="Unassembled WGS sequence"/>
</dbReference>
<sequence length="137" mass="15268">MSLAVSHSVMARMKSSFSIMTLINNTTSLATNLMSTASRYRRGSAGGKLSVSTQSSKLRNWLSHATPSRRGVCSESALLQSSSLCRHSIQPQQLFSVDYDFNLLRPFMEFDGPLTECRWKVMILARIPVTLFVNNFG</sequence>
<evidence type="ECO:0000313" key="2">
    <source>
        <dbReference type="Proteomes" id="UP000250140"/>
    </source>
</evidence>
<name>A0A8E2F629_9PEZI</name>
<protein>
    <submittedName>
        <fullName evidence="1">Uncharacterized protein</fullName>
    </submittedName>
</protein>
<organism evidence="1 2">
    <name type="scientific">Glonium stellatum</name>
    <dbReference type="NCBI Taxonomy" id="574774"/>
    <lineage>
        <taxon>Eukaryota</taxon>
        <taxon>Fungi</taxon>
        <taxon>Dikarya</taxon>
        <taxon>Ascomycota</taxon>
        <taxon>Pezizomycotina</taxon>
        <taxon>Dothideomycetes</taxon>
        <taxon>Pleosporomycetidae</taxon>
        <taxon>Gloniales</taxon>
        <taxon>Gloniaceae</taxon>
        <taxon>Glonium</taxon>
    </lineage>
</organism>
<evidence type="ECO:0000313" key="1">
    <source>
        <dbReference type="EMBL" id="OCL11236.1"/>
    </source>
</evidence>
<accession>A0A8E2F629</accession>
<keyword evidence="2" id="KW-1185">Reference proteome</keyword>
<reference evidence="1 2" key="1">
    <citation type="journal article" date="2016" name="Nat. Commun.">
        <title>Ectomycorrhizal ecology is imprinted in the genome of the dominant symbiotic fungus Cenococcum geophilum.</title>
        <authorList>
            <consortium name="DOE Joint Genome Institute"/>
            <person name="Peter M."/>
            <person name="Kohler A."/>
            <person name="Ohm R.A."/>
            <person name="Kuo A."/>
            <person name="Krutzmann J."/>
            <person name="Morin E."/>
            <person name="Arend M."/>
            <person name="Barry K.W."/>
            <person name="Binder M."/>
            <person name="Choi C."/>
            <person name="Clum A."/>
            <person name="Copeland A."/>
            <person name="Grisel N."/>
            <person name="Haridas S."/>
            <person name="Kipfer T."/>
            <person name="LaButti K."/>
            <person name="Lindquist E."/>
            <person name="Lipzen A."/>
            <person name="Maire R."/>
            <person name="Meier B."/>
            <person name="Mihaltcheva S."/>
            <person name="Molinier V."/>
            <person name="Murat C."/>
            <person name="Poggeler S."/>
            <person name="Quandt C.A."/>
            <person name="Sperisen C."/>
            <person name="Tritt A."/>
            <person name="Tisserant E."/>
            <person name="Crous P.W."/>
            <person name="Henrissat B."/>
            <person name="Nehls U."/>
            <person name="Egli S."/>
            <person name="Spatafora J.W."/>
            <person name="Grigoriev I.V."/>
            <person name="Martin F.M."/>
        </authorList>
    </citation>
    <scope>NUCLEOTIDE SEQUENCE [LARGE SCALE GENOMIC DNA]</scope>
    <source>
        <strain evidence="1 2">CBS 207.34</strain>
    </source>
</reference>
<proteinExistence type="predicted"/>